<evidence type="ECO:0000313" key="2">
    <source>
        <dbReference type="Proteomes" id="UP001233172"/>
    </source>
</evidence>
<name>A0AAD8EU07_BIOPF</name>
<feature type="non-terminal residue" evidence="1">
    <location>
        <position position="199"/>
    </location>
</feature>
<reference evidence="1" key="2">
    <citation type="submission" date="2023-04" db="EMBL/GenBank/DDBJ databases">
        <authorList>
            <person name="Bu L."/>
            <person name="Lu L."/>
            <person name="Laidemitt M.R."/>
            <person name="Zhang S.M."/>
            <person name="Mutuku M."/>
            <person name="Mkoji G."/>
            <person name="Steinauer M."/>
            <person name="Loker E.S."/>
        </authorList>
    </citation>
    <scope>NUCLEOTIDE SEQUENCE</scope>
    <source>
        <strain evidence="1">KasaAsao</strain>
        <tissue evidence="1">Whole Snail</tissue>
    </source>
</reference>
<dbReference type="AlphaFoldDB" id="A0AAD8EU07"/>
<gene>
    <name evidence="1" type="ORF">Bpfe_030246</name>
</gene>
<proteinExistence type="predicted"/>
<dbReference type="EMBL" id="JASAOG010000332">
    <property type="protein sequence ID" value="KAK0040322.1"/>
    <property type="molecule type" value="Genomic_DNA"/>
</dbReference>
<protein>
    <submittedName>
        <fullName evidence="1">Poly [ADP-ribose] polymerase 14</fullName>
    </submittedName>
</protein>
<organism evidence="1 2">
    <name type="scientific">Biomphalaria pfeifferi</name>
    <name type="common">Bloodfluke planorb</name>
    <name type="synonym">Freshwater snail</name>
    <dbReference type="NCBI Taxonomy" id="112525"/>
    <lineage>
        <taxon>Eukaryota</taxon>
        <taxon>Metazoa</taxon>
        <taxon>Spiralia</taxon>
        <taxon>Lophotrochozoa</taxon>
        <taxon>Mollusca</taxon>
        <taxon>Gastropoda</taxon>
        <taxon>Heterobranchia</taxon>
        <taxon>Euthyneura</taxon>
        <taxon>Panpulmonata</taxon>
        <taxon>Hygrophila</taxon>
        <taxon>Lymnaeoidea</taxon>
        <taxon>Planorbidae</taxon>
        <taxon>Biomphalaria</taxon>
    </lineage>
</organism>
<keyword evidence="2" id="KW-1185">Reference proteome</keyword>
<evidence type="ECO:0000313" key="1">
    <source>
        <dbReference type="EMBL" id="KAK0040322.1"/>
    </source>
</evidence>
<reference evidence="1" key="1">
    <citation type="journal article" date="2023" name="PLoS Negl. Trop. Dis.">
        <title>A genome sequence for Biomphalaria pfeifferi, the major vector snail for the human-infecting parasite Schistosoma mansoni.</title>
        <authorList>
            <person name="Bu L."/>
            <person name="Lu L."/>
            <person name="Laidemitt M.R."/>
            <person name="Zhang S.M."/>
            <person name="Mutuku M."/>
            <person name="Mkoji G."/>
            <person name="Steinauer M."/>
            <person name="Loker E.S."/>
        </authorList>
    </citation>
    <scope>NUCLEOTIDE SEQUENCE</scope>
    <source>
        <strain evidence="1">KasaAsao</strain>
    </source>
</reference>
<sequence length="199" mass="22540">SHNLKNSTPARRISMNAKIQICSADGHRNAEISRKLQEQCALAYNDIQKEESNLHQLTDKQIEKLKHLGLEHNIKVGISCQDGLVRMKGFDLERIIQIYGKLKKMTKTAEETRELSNVYVKLKEMTGAEETSEISQVKCKLNEIAEVEDTSCNKHEMLGSFNILLNETTGNDSAETSLPISPSVQWVYGQGKNWNKYDT</sequence>
<accession>A0AAD8EU07</accession>
<comment type="caution">
    <text evidence="1">The sequence shown here is derived from an EMBL/GenBank/DDBJ whole genome shotgun (WGS) entry which is preliminary data.</text>
</comment>
<dbReference type="Proteomes" id="UP001233172">
    <property type="component" value="Unassembled WGS sequence"/>
</dbReference>
<feature type="non-terminal residue" evidence="1">
    <location>
        <position position="1"/>
    </location>
</feature>